<reference evidence="3" key="1">
    <citation type="submission" date="2017-02" db="UniProtKB">
        <authorList>
            <consortium name="WormBaseParasite"/>
        </authorList>
    </citation>
    <scope>IDENTIFICATION</scope>
</reference>
<evidence type="ECO:0000313" key="3">
    <source>
        <dbReference type="WBParaSite" id="PTRK_0000811400.1"/>
    </source>
</evidence>
<feature type="compositionally biased region" description="Gly residues" evidence="1">
    <location>
        <begin position="886"/>
        <end position="895"/>
    </location>
</feature>
<sequence>MGARLPGQSAAVPPQAGADGDIGVEHLRFFQEGFDHEQARERFPHQRCLSAGAQAAFDEGHDLFADETAEAVGMALGRIAGDQFGVFGRQGQFIATVHRGDAHDDHIARCADDGAQLGDARDVVKILILTAVQHIEDRIGLAAFSISGREPDVDLARLTHDGRGQGPRLGGFDHGLGGDAELAVEDFGRGRGAEAGHADEAAVLADEAFPALLDGGLDGDADGAAADHGVLIGLGLLLEQGEAGDRDDAGGRALGLQRLGGLQGQGDLGAGAEQGDFRLAVGGLQLIGALARQVLACVSDAHGRGLLARQAHGGRRGFMLQGDLPAFQRLDRIGGAHGQQVGDGAQGRQMLDRLVRRTVFAQTDAVVRQDVDRAHAHQGAQTDRRTAIVRERHEGAAVGDDPAVQRQTVHRRGHAELADAVVQVAPGIVRRVHDLGVLDEGVVRAGQVGRAADHFGDGGEHRLQRLARGLARGHRGLIGDQLLQLGVQRLEGAGGQVAGHGAGEVVAVVVVQQTGFPRLAGLAALLADLGPGGLDAFGQFKRLERPVQRLTGSGDLNGAQRRAVGLVAAFQGGGALADLGLAGDQRRLVLLGRPSQGLLDLLVVVAVDGLDRPARGLEAGQLVGRVRQRQLAVDGDLIVVPQDAQLVQLQAARQRNRFLRHAFHQAAVAGDDPGAVVDQILAEARGQMPLRQGEADRGGQTLTQRAGGRLDPGHVAVFRVTGGLEAPLAEVFQLFPRRVLVARQVQQAVDQHRAVAGRQDEAVAVGPVGTAGVELQEFRVKHGGDVGHAHRHAGVAALGLFDRIHGQHPDGVGHLFGRRLGECSLGVGSPSARPGGPVQRTGAGRGRSGRTGRRRASVPDGGSDAGRRASGGQTSGGGPELWPRQGGCGRRGAGPGQRRRGRGSERRGRKDREDHTDDIGAVSPSPSWGGWSRSDRVGRA</sequence>
<feature type="region of interest" description="Disordered" evidence="1">
    <location>
        <begin position="827"/>
        <end position="940"/>
    </location>
</feature>
<feature type="compositionally biased region" description="Basic and acidic residues" evidence="1">
    <location>
        <begin position="902"/>
        <end position="918"/>
    </location>
</feature>
<name>A0A0N4ZJH3_PARTI</name>
<protein>
    <submittedName>
        <fullName evidence="3">PE-PGRS family protein</fullName>
    </submittedName>
</protein>
<dbReference type="AlphaFoldDB" id="A0A0N4ZJH3"/>
<keyword evidence="2" id="KW-1185">Reference proteome</keyword>
<feature type="compositionally biased region" description="Basic residues" evidence="1">
    <location>
        <begin position="847"/>
        <end position="856"/>
    </location>
</feature>
<proteinExistence type="predicted"/>
<evidence type="ECO:0000313" key="2">
    <source>
        <dbReference type="Proteomes" id="UP000038045"/>
    </source>
</evidence>
<dbReference type="WBParaSite" id="PTRK_0000811400.1">
    <property type="protein sequence ID" value="PTRK_0000811400.1"/>
    <property type="gene ID" value="PTRK_0000811400"/>
</dbReference>
<feature type="compositionally biased region" description="Low complexity" evidence="1">
    <location>
        <begin position="923"/>
        <end position="932"/>
    </location>
</feature>
<accession>A0A0N4ZJH3</accession>
<evidence type="ECO:0000256" key="1">
    <source>
        <dbReference type="SAM" id="MobiDB-lite"/>
    </source>
</evidence>
<organism evidence="2 3">
    <name type="scientific">Parastrongyloides trichosuri</name>
    <name type="common">Possum-specific nematode worm</name>
    <dbReference type="NCBI Taxonomy" id="131310"/>
    <lineage>
        <taxon>Eukaryota</taxon>
        <taxon>Metazoa</taxon>
        <taxon>Ecdysozoa</taxon>
        <taxon>Nematoda</taxon>
        <taxon>Chromadorea</taxon>
        <taxon>Rhabditida</taxon>
        <taxon>Tylenchina</taxon>
        <taxon>Panagrolaimomorpha</taxon>
        <taxon>Strongyloidoidea</taxon>
        <taxon>Strongyloididae</taxon>
        <taxon>Parastrongyloides</taxon>
    </lineage>
</organism>
<dbReference type="Proteomes" id="UP000038045">
    <property type="component" value="Unplaced"/>
</dbReference>